<dbReference type="EMBL" id="CP006939">
    <property type="protein sequence ID" value="AHC13922.1"/>
    <property type="molecule type" value="Genomic_DNA"/>
</dbReference>
<organism evidence="1 2">
    <name type="scientific">Salinispira pacifica</name>
    <dbReference type="NCBI Taxonomy" id="1307761"/>
    <lineage>
        <taxon>Bacteria</taxon>
        <taxon>Pseudomonadati</taxon>
        <taxon>Spirochaetota</taxon>
        <taxon>Spirochaetia</taxon>
        <taxon>Spirochaetales</taxon>
        <taxon>Spirochaetaceae</taxon>
        <taxon>Salinispira</taxon>
    </lineage>
</organism>
<keyword evidence="2" id="KW-1185">Reference proteome</keyword>
<dbReference type="AlphaFoldDB" id="V5WDQ9"/>
<proteinExistence type="predicted"/>
<dbReference type="Proteomes" id="UP000018680">
    <property type="component" value="Chromosome"/>
</dbReference>
<protein>
    <submittedName>
        <fullName evidence="1">Uncharacterized protein</fullName>
    </submittedName>
</protein>
<sequence length="250" mass="28423">MPVSSLDAESPEDFSRLGSLAEEPNYLVTMRAKGGLTLYYRSDCRFLDSLSGQCRIHNSEQQPQECKDYLASKCWYTHSFASRINSLQIQLSPSRIAALRDASIFDDTNRLYRTPPWERSMEIMRELKGPGQPCPPTLTEMPSRFSGLENHLLMELPETITPKHRDLMKFRLGFPGIWVVGDGSRWAYALPLTKQKGSPALDGLLPRNSPDLRARMEKSRKNGTLLSFHYGNFESFPWDDPEPSPLPLIS</sequence>
<name>V5WDQ9_9SPIO</name>
<dbReference type="RefSeq" id="WP_024266854.1">
    <property type="nucleotide sequence ID" value="NC_023035.1"/>
</dbReference>
<evidence type="ECO:0000313" key="1">
    <source>
        <dbReference type="EMBL" id="AHC13922.1"/>
    </source>
</evidence>
<dbReference type="KEGG" id="slr:L21SP2_0490"/>
<evidence type="ECO:0000313" key="2">
    <source>
        <dbReference type="Proteomes" id="UP000018680"/>
    </source>
</evidence>
<dbReference type="HOGENOM" id="CLU_1110777_0_0_12"/>
<gene>
    <name evidence="1" type="ORF">L21SP2_0490</name>
</gene>
<dbReference type="OrthoDB" id="371223at2"/>
<reference evidence="1 2" key="1">
    <citation type="journal article" date="2015" name="Stand. Genomic Sci.">
        <title>Complete genome sequence and description of Salinispira pacifica gen. nov., sp. nov., a novel spirochaete isolated form a hypersaline microbial mat.</title>
        <authorList>
            <person name="Ben Hania W."/>
            <person name="Joseph M."/>
            <person name="Schumann P."/>
            <person name="Bunk B."/>
            <person name="Fiebig A."/>
            <person name="Sproer C."/>
            <person name="Klenk H.P."/>
            <person name="Fardeau M.L."/>
            <person name="Spring S."/>
        </authorList>
    </citation>
    <scope>NUCLEOTIDE SEQUENCE [LARGE SCALE GENOMIC DNA]</scope>
    <source>
        <strain evidence="1 2">L21-RPul-D2</strain>
    </source>
</reference>
<accession>V5WDQ9</accession>
<dbReference type="STRING" id="1307761.L21SP2_0490"/>